<name>A0ABU5W164_9BACT</name>
<reference evidence="2 3" key="1">
    <citation type="submission" date="2023-11" db="EMBL/GenBank/DDBJ databases">
        <title>A Novel Polar Bacteriovorax (B. antarcticus) Isolated from the Biocrust in Antarctica.</title>
        <authorList>
            <person name="Mun W."/>
            <person name="Choi S.Y."/>
            <person name="Mitchell R.J."/>
        </authorList>
    </citation>
    <scope>NUCLEOTIDE SEQUENCE [LARGE SCALE GENOMIC DNA]</scope>
    <source>
        <strain evidence="2 3">PP10</strain>
    </source>
</reference>
<accession>A0ABU5W164</accession>
<gene>
    <name evidence="2" type="ORF">SHI21_18785</name>
</gene>
<feature type="chain" id="PRO_5046001319" description="GLUG domain-containing protein" evidence="1">
    <location>
        <begin position="24"/>
        <end position="1258"/>
    </location>
</feature>
<sequence>MMTKHKIVISILISFLVVSCSQATKKTTAKLKLNLSGITNLSSGIGSGGAILFGKNSAGDTFGKKINATEEDLELPNGAWVFYALMWGNDSTAMNGKVHCGKSINQLNGTAATISMSLTNASCTDAEFSGGKSYLASTLNRFADIFIEECDGINATTGFSCGKQNQGSALSYRFVFNNYKKTGAGISIEGESLVSDCKMIDSANTTPNIYSSGLPINFPSGGLGTPFIGSIEFFMSSVNCDVNDPKGVYRFPLNQGLATSTAPEHHVLVSSSTCAPSTPDFTGTEEDKKNKCDQFFGTWNGTNCSGTFLPVATKFGASACTSTSPVASNIAIKHQFSLPRSVLCAPYINNSTTIGSHPFAGGEGSAIRPYKICTEWQLNQIGERNTLLATYDSANYKLVNDLDMNKASNLPGVGSYSAPICSGNVGSGVDKYHNLNPLDGHLCGSGVPTSDVGFIGTFDGANYTIANARITAESLSEIGFVRVLGTRENNGSSGTIKNINFKNLSVRGLGYVGGIAGEVNGNGLISNIKIDGGEVEARSNYSGGISGNSQGTGFIFEKVLLKKFKVRGTDYVGGLVGQFTSILRGSMFSGIVTTDQSNASVPDFAGGLVATNAAGGMISSSFSEGYIATNTNYTGGIAAKNFGTMENIYSTMAISSLRNQPGTFNAGGITAYNSGTITNCFSDTKQLYTGAGTMTYSGTVVGAGGTINTCFTDATNIPTAHVVDSYSNLRSVSWQSANFLTSVSTPTAWKLAASDGMTPRLSWENRECLVANNLLSIPLQVSTLARGTQTNPIVICTLNQFISMNGRSSSEYYRMADSINISSLSVVASAVVAVDTFNGKLNGEGNALYGLNVNIDNVMDSEVGIFKTISNGAVVSNLNLYANRVYTSADSVSNVGLLSSINNGEITNVKSFSSSIIANSFLGTLAFQNNGVIKDSNLQGVHMVGDSNYGGVVGANNGTILRASAEVNIVDSIFVPASKVGAIAGVNLSSGVINQVRASGQMNLVSGPPTKVGGLVGENGGILRNAYVSQMDMNLAINSSASGIGGLVGEDASGSIENVFFAGKIVGTQSSGDLTVKVDTDNTTDERTIGPIIGKINSGSVASALSLNDYLVWGPTNLTVSSCDPGTNTISMSGSFGSGTGALAHRSTPFLIPFTAASSTISLSSISSLLGTCPANGESLALYQSYRNFAEHGELATFTDLASLPYFATRGFNITLDDDNRALSYHLALMNGTPVPATAPIWTLEDGDEYPKLLQLEH</sequence>
<keyword evidence="3" id="KW-1185">Reference proteome</keyword>
<keyword evidence="1" id="KW-0732">Signal</keyword>
<dbReference type="PROSITE" id="PS51257">
    <property type="entry name" value="PROKAR_LIPOPROTEIN"/>
    <property type="match status" value="1"/>
</dbReference>
<evidence type="ECO:0000256" key="1">
    <source>
        <dbReference type="SAM" id="SignalP"/>
    </source>
</evidence>
<dbReference type="RefSeq" id="WP_323578623.1">
    <property type="nucleotide sequence ID" value="NZ_JAYGJQ010000003.1"/>
</dbReference>
<dbReference type="EMBL" id="JAYGJQ010000003">
    <property type="protein sequence ID" value="MEA9358289.1"/>
    <property type="molecule type" value="Genomic_DNA"/>
</dbReference>
<evidence type="ECO:0000313" key="2">
    <source>
        <dbReference type="EMBL" id="MEA9358289.1"/>
    </source>
</evidence>
<comment type="caution">
    <text evidence="2">The sequence shown here is derived from an EMBL/GenBank/DDBJ whole genome shotgun (WGS) entry which is preliminary data.</text>
</comment>
<evidence type="ECO:0000313" key="3">
    <source>
        <dbReference type="Proteomes" id="UP001302274"/>
    </source>
</evidence>
<feature type="signal peptide" evidence="1">
    <location>
        <begin position="1"/>
        <end position="23"/>
    </location>
</feature>
<evidence type="ECO:0008006" key="4">
    <source>
        <dbReference type="Google" id="ProtNLM"/>
    </source>
</evidence>
<dbReference type="Proteomes" id="UP001302274">
    <property type="component" value="Unassembled WGS sequence"/>
</dbReference>
<protein>
    <recommendedName>
        <fullName evidence="4">GLUG domain-containing protein</fullName>
    </recommendedName>
</protein>
<dbReference type="Gene3D" id="2.160.20.110">
    <property type="match status" value="3"/>
</dbReference>
<proteinExistence type="predicted"/>
<organism evidence="2 3">
    <name type="scientific">Bacteriovorax antarcticus</name>
    <dbReference type="NCBI Taxonomy" id="3088717"/>
    <lineage>
        <taxon>Bacteria</taxon>
        <taxon>Pseudomonadati</taxon>
        <taxon>Bdellovibrionota</taxon>
        <taxon>Bacteriovoracia</taxon>
        <taxon>Bacteriovoracales</taxon>
        <taxon>Bacteriovoracaceae</taxon>
        <taxon>Bacteriovorax</taxon>
    </lineage>
</organism>